<feature type="domain" description="AAA+ ATPase" evidence="13">
    <location>
        <begin position="250"/>
        <end position="379"/>
    </location>
</feature>
<evidence type="ECO:0000256" key="11">
    <source>
        <dbReference type="ARBA" id="ARBA00048778"/>
    </source>
</evidence>
<evidence type="ECO:0000256" key="8">
    <source>
        <dbReference type="ARBA" id="ARBA00022989"/>
    </source>
</evidence>
<dbReference type="EMBL" id="VJMJ01000089">
    <property type="protein sequence ID" value="KAF0736275.1"/>
    <property type="molecule type" value="Genomic_DNA"/>
</dbReference>
<dbReference type="AlphaFoldDB" id="A0A6G0X871"/>
<evidence type="ECO:0000256" key="7">
    <source>
        <dbReference type="ARBA" id="ARBA00022840"/>
    </source>
</evidence>
<keyword evidence="5" id="KW-0999">Mitochondrion inner membrane</keyword>
<evidence type="ECO:0000256" key="1">
    <source>
        <dbReference type="ARBA" id="ARBA00004434"/>
    </source>
</evidence>
<dbReference type="Pfam" id="PF08740">
    <property type="entry name" value="BCS1_N"/>
    <property type="match status" value="1"/>
</dbReference>
<dbReference type="GO" id="GO:0016887">
    <property type="term" value="F:ATP hydrolysis activity"/>
    <property type="evidence" value="ECO:0007669"/>
    <property type="project" value="InterPro"/>
</dbReference>
<sequence length="503" mass="56969">MKDSTTFEVRETLSAPSVSNIRSAFDMVTASLPTERVVYEVLPFDPSTMSPNLDAVNSTYLVVPSRDKSYQLILEYVADHLQTKQDHRSFEVDAGKKKLNFWDEDEDHTDDPDNKKTSTLRAGYGAHHFKWNDHQLICLRQQIGQPVGTDREAVRMENVVLLYPKVHAENILHGFVDAVVAAAEATRKGFISIFQWNVDCEYWRDAQKARARPIESVILPRATKAKLIDDLDDFVSDDTKAFYAHHGIPYKRSYLFYGVPGTGKTSLIQAMGGQYERNLYFLQPTHPKMTDDSLRAAIEKVPRKSIIVLEDIDALFDKDRRKKVEQSPLTFSGLLNALDGVGSPDGHIFVLTTNFRDQLDDALIRNGRVDVHVAFEHTTDEQMEAMFVSFYPGEKDGKAFATALTAALGSRKMSMAALQDYFVTQRRKSAAEAIANVGEVVRELDERQKDAEGDDSSSYQLEDTEEEWAESYAPWMRNSLELAKAEEDYDNDTKESETMLTED</sequence>
<dbReference type="SUPFAM" id="SSF52540">
    <property type="entry name" value="P-loop containing nucleoside triphosphate hydrolases"/>
    <property type="match status" value="1"/>
</dbReference>
<evidence type="ECO:0000259" key="13">
    <source>
        <dbReference type="SMART" id="SM00382"/>
    </source>
</evidence>
<evidence type="ECO:0000256" key="12">
    <source>
        <dbReference type="SAM" id="MobiDB-lite"/>
    </source>
</evidence>
<feature type="region of interest" description="Disordered" evidence="12">
    <location>
        <begin position="444"/>
        <end position="472"/>
    </location>
</feature>
<evidence type="ECO:0000256" key="2">
    <source>
        <dbReference type="ARBA" id="ARBA00007448"/>
    </source>
</evidence>
<dbReference type="InterPro" id="IPR003959">
    <property type="entry name" value="ATPase_AAA_core"/>
</dbReference>
<comment type="similarity">
    <text evidence="2">Belongs to the AAA ATPase family. BCS1 subfamily.</text>
</comment>
<organism evidence="15 16">
    <name type="scientific">Aphanomyces euteiches</name>
    <dbReference type="NCBI Taxonomy" id="100861"/>
    <lineage>
        <taxon>Eukaryota</taxon>
        <taxon>Sar</taxon>
        <taxon>Stramenopiles</taxon>
        <taxon>Oomycota</taxon>
        <taxon>Saprolegniomycetes</taxon>
        <taxon>Saprolegniales</taxon>
        <taxon>Verrucalvaceae</taxon>
        <taxon>Aphanomyces</taxon>
    </lineage>
</organism>
<gene>
    <name evidence="15" type="ORF">Ae201684_007296</name>
</gene>
<keyword evidence="4" id="KW-0547">Nucleotide-binding</keyword>
<evidence type="ECO:0000256" key="6">
    <source>
        <dbReference type="ARBA" id="ARBA00022801"/>
    </source>
</evidence>
<dbReference type="Gene3D" id="3.40.50.300">
    <property type="entry name" value="P-loop containing nucleotide triphosphate hydrolases"/>
    <property type="match status" value="1"/>
</dbReference>
<keyword evidence="10" id="KW-0472">Membrane</keyword>
<keyword evidence="8" id="KW-1133">Transmembrane helix</keyword>
<dbReference type="VEuPathDB" id="FungiDB:AeMF1_008240"/>
<evidence type="ECO:0000256" key="9">
    <source>
        <dbReference type="ARBA" id="ARBA00023128"/>
    </source>
</evidence>
<keyword evidence="9" id="KW-0496">Mitochondrion</keyword>
<dbReference type="Pfam" id="PF00004">
    <property type="entry name" value="AAA"/>
    <property type="match status" value="1"/>
</dbReference>
<evidence type="ECO:0000259" key="14">
    <source>
        <dbReference type="SMART" id="SM01024"/>
    </source>
</evidence>
<feature type="region of interest" description="Disordered" evidence="12">
    <location>
        <begin position="484"/>
        <end position="503"/>
    </location>
</feature>
<evidence type="ECO:0008006" key="17">
    <source>
        <dbReference type="Google" id="ProtNLM"/>
    </source>
</evidence>
<dbReference type="InterPro" id="IPR027417">
    <property type="entry name" value="P-loop_NTPase"/>
</dbReference>
<feature type="compositionally biased region" description="Basic and acidic residues" evidence="12">
    <location>
        <begin position="484"/>
        <end position="497"/>
    </location>
</feature>
<accession>A0A6G0X871</accession>
<dbReference type="GO" id="GO:0005743">
    <property type="term" value="C:mitochondrial inner membrane"/>
    <property type="evidence" value="ECO:0007669"/>
    <property type="project" value="UniProtKB-SubCell"/>
</dbReference>
<reference evidence="15 16" key="1">
    <citation type="submission" date="2019-07" db="EMBL/GenBank/DDBJ databases">
        <title>Genomics analysis of Aphanomyces spp. identifies a new class of oomycete effector associated with host adaptation.</title>
        <authorList>
            <person name="Gaulin E."/>
        </authorList>
    </citation>
    <scope>NUCLEOTIDE SEQUENCE [LARGE SCALE GENOMIC DNA]</scope>
    <source>
        <strain evidence="15 16">ATCC 201684</strain>
    </source>
</reference>
<keyword evidence="7" id="KW-0067">ATP-binding</keyword>
<evidence type="ECO:0000313" key="16">
    <source>
        <dbReference type="Proteomes" id="UP000481153"/>
    </source>
</evidence>
<evidence type="ECO:0000313" key="15">
    <source>
        <dbReference type="EMBL" id="KAF0736275.1"/>
    </source>
</evidence>
<dbReference type="SMART" id="SM00382">
    <property type="entry name" value="AAA"/>
    <property type="match status" value="1"/>
</dbReference>
<evidence type="ECO:0000256" key="3">
    <source>
        <dbReference type="ARBA" id="ARBA00022692"/>
    </source>
</evidence>
<evidence type="ECO:0000256" key="4">
    <source>
        <dbReference type="ARBA" id="ARBA00022741"/>
    </source>
</evidence>
<comment type="caution">
    <text evidence="15">The sequence shown here is derived from an EMBL/GenBank/DDBJ whole genome shotgun (WGS) entry which is preliminary data.</text>
</comment>
<evidence type="ECO:0000256" key="5">
    <source>
        <dbReference type="ARBA" id="ARBA00022792"/>
    </source>
</evidence>
<keyword evidence="3" id="KW-0812">Transmembrane</keyword>
<protein>
    <recommendedName>
        <fullName evidence="17">AAA+ ATPase domain-containing protein</fullName>
    </recommendedName>
</protein>
<comment type="catalytic activity">
    <reaction evidence="11">
        <text>ATP + H2O = ADP + phosphate + H(+)</text>
        <dbReference type="Rhea" id="RHEA:13065"/>
        <dbReference type="ChEBI" id="CHEBI:15377"/>
        <dbReference type="ChEBI" id="CHEBI:15378"/>
        <dbReference type="ChEBI" id="CHEBI:30616"/>
        <dbReference type="ChEBI" id="CHEBI:43474"/>
        <dbReference type="ChEBI" id="CHEBI:456216"/>
    </reaction>
    <physiologicalReaction direction="left-to-right" evidence="11">
        <dbReference type="Rhea" id="RHEA:13066"/>
    </physiologicalReaction>
</comment>
<evidence type="ECO:0000256" key="10">
    <source>
        <dbReference type="ARBA" id="ARBA00023136"/>
    </source>
</evidence>
<dbReference type="PANTHER" id="PTHR23070">
    <property type="entry name" value="BCS1 AAA-TYPE ATPASE"/>
    <property type="match status" value="1"/>
</dbReference>
<dbReference type="SMART" id="SM01024">
    <property type="entry name" value="BCS1_N"/>
    <property type="match status" value="1"/>
</dbReference>
<comment type="subcellular location">
    <subcellularLocation>
        <location evidence="1">Mitochondrion inner membrane</location>
        <topology evidence="1">Single-pass membrane protein</topology>
    </subcellularLocation>
</comment>
<feature type="domain" description="BCS1 N-terminal" evidence="14">
    <location>
        <begin position="12"/>
        <end position="217"/>
    </location>
</feature>
<proteinExistence type="inferred from homology"/>
<dbReference type="Proteomes" id="UP000481153">
    <property type="component" value="Unassembled WGS sequence"/>
</dbReference>
<keyword evidence="6" id="KW-0378">Hydrolase</keyword>
<keyword evidence="16" id="KW-1185">Reference proteome</keyword>
<name>A0A6G0X871_9STRA</name>
<dbReference type="Pfam" id="PF25426">
    <property type="entry name" value="AAA_lid_BCS1"/>
    <property type="match status" value="1"/>
</dbReference>
<dbReference type="GO" id="GO:0005524">
    <property type="term" value="F:ATP binding"/>
    <property type="evidence" value="ECO:0007669"/>
    <property type="project" value="UniProtKB-KW"/>
</dbReference>
<dbReference type="InterPro" id="IPR014851">
    <property type="entry name" value="BCS1_N"/>
</dbReference>
<dbReference type="InterPro" id="IPR003593">
    <property type="entry name" value="AAA+_ATPase"/>
</dbReference>
<dbReference type="InterPro" id="IPR057495">
    <property type="entry name" value="AAA_lid_BCS1"/>
</dbReference>
<dbReference type="InterPro" id="IPR050747">
    <property type="entry name" value="Mitochondrial_chaperone_BCS1"/>
</dbReference>